<dbReference type="InterPro" id="IPR037171">
    <property type="entry name" value="NagB/RpiA_transferase-like"/>
</dbReference>
<dbReference type="GO" id="GO:0030246">
    <property type="term" value="F:carbohydrate binding"/>
    <property type="evidence" value="ECO:0007669"/>
    <property type="project" value="InterPro"/>
</dbReference>
<comment type="caution">
    <text evidence="6">The sequence shown here is derived from an EMBL/GenBank/DDBJ whole genome shotgun (WGS) entry which is preliminary data.</text>
</comment>
<dbReference type="GO" id="GO:0003677">
    <property type="term" value="F:DNA binding"/>
    <property type="evidence" value="ECO:0007669"/>
    <property type="project" value="UniProtKB-KW"/>
</dbReference>
<dbReference type="EMBL" id="MBQD01000027">
    <property type="protein sequence ID" value="OCL30914.1"/>
    <property type="molecule type" value="Genomic_DNA"/>
</dbReference>
<dbReference type="InterPro" id="IPR007324">
    <property type="entry name" value="Sugar-bd_dom_put"/>
</dbReference>
<dbReference type="InterPro" id="IPR051054">
    <property type="entry name" value="SorC_transcr_regulators"/>
</dbReference>
<dbReference type="InterPro" id="IPR036388">
    <property type="entry name" value="WH-like_DNA-bd_sf"/>
</dbReference>
<dbReference type="AlphaFoldDB" id="A0A1C0AGW3"/>
<organism evidence="6 7">
    <name type="scientific">Tessaracoccus lapidicaptus</name>
    <dbReference type="NCBI Taxonomy" id="1427523"/>
    <lineage>
        <taxon>Bacteria</taxon>
        <taxon>Bacillati</taxon>
        <taxon>Actinomycetota</taxon>
        <taxon>Actinomycetes</taxon>
        <taxon>Propionibacteriales</taxon>
        <taxon>Propionibacteriaceae</taxon>
        <taxon>Tessaracoccus</taxon>
    </lineage>
</organism>
<evidence type="ECO:0000256" key="1">
    <source>
        <dbReference type="ARBA" id="ARBA00010466"/>
    </source>
</evidence>
<dbReference type="RefSeq" id="WP_068752839.1">
    <property type="nucleotide sequence ID" value="NZ_MBQD01000027.1"/>
</dbReference>
<evidence type="ECO:0000313" key="6">
    <source>
        <dbReference type="EMBL" id="OCL30914.1"/>
    </source>
</evidence>
<keyword evidence="2" id="KW-0805">Transcription regulation</keyword>
<accession>A0A1C0AGW3</accession>
<protein>
    <recommendedName>
        <fullName evidence="5">Sugar-binding domain-containing protein</fullName>
    </recommendedName>
</protein>
<evidence type="ECO:0000256" key="2">
    <source>
        <dbReference type="ARBA" id="ARBA00023015"/>
    </source>
</evidence>
<evidence type="ECO:0000256" key="3">
    <source>
        <dbReference type="ARBA" id="ARBA00023125"/>
    </source>
</evidence>
<reference evidence="7" key="1">
    <citation type="submission" date="2016-07" db="EMBL/GenBank/DDBJ databases">
        <authorList>
            <person name="Florea S."/>
            <person name="Webb J.S."/>
            <person name="Jaromczyk J."/>
            <person name="Schardl C.L."/>
        </authorList>
    </citation>
    <scope>NUCLEOTIDE SEQUENCE [LARGE SCALE GENOMIC DNA]</scope>
    <source>
        <strain evidence="7">IPBSL-7</strain>
    </source>
</reference>
<evidence type="ECO:0000259" key="5">
    <source>
        <dbReference type="Pfam" id="PF04198"/>
    </source>
</evidence>
<sequence>MSNDDEAELVDQHSLMVNVARAYYLDDLTKIQVGQALGISRFRVARLLDLARELGVVTISINENPQPEDTLATTLRYRLGLRECLVIPTGDAASSRRQVAAAAAGFLANRIAPHDVLGLSWGRTLAAMTEYLVDLPPVRVVQLTGSVGTDLAISPIEILRRAALRSGGEAFPIMAPLVTDSAEAARMMREQSQIRRALDLFAELTIAMLSVGSWNPATSQLRAQLDEETQAQLEAAGVEGEVAGIFVTRSGEVLDVPPLRRLIGISAEELRIVPRIIVAAEGAAKAGTVIGAVRAGLANSLILDVALASEMVSILDRE</sequence>
<dbReference type="Gene3D" id="3.40.50.1360">
    <property type="match status" value="1"/>
</dbReference>
<keyword evidence="3" id="KW-0238">DNA-binding</keyword>
<dbReference type="Pfam" id="PF04198">
    <property type="entry name" value="Sugar-bind"/>
    <property type="match status" value="1"/>
</dbReference>
<proteinExistence type="inferred from homology"/>
<dbReference type="PANTHER" id="PTHR34294">
    <property type="entry name" value="TRANSCRIPTIONAL REGULATOR-RELATED"/>
    <property type="match status" value="1"/>
</dbReference>
<dbReference type="SUPFAM" id="SSF100950">
    <property type="entry name" value="NagB/RpiA/CoA transferase-like"/>
    <property type="match status" value="1"/>
</dbReference>
<keyword evidence="4" id="KW-0804">Transcription</keyword>
<dbReference type="Proteomes" id="UP000093501">
    <property type="component" value="Unassembled WGS sequence"/>
</dbReference>
<dbReference type="Gene3D" id="1.10.10.10">
    <property type="entry name" value="Winged helix-like DNA-binding domain superfamily/Winged helix DNA-binding domain"/>
    <property type="match status" value="1"/>
</dbReference>
<dbReference type="PANTHER" id="PTHR34294:SF1">
    <property type="entry name" value="TRANSCRIPTIONAL REGULATOR LSRR"/>
    <property type="match status" value="1"/>
</dbReference>
<evidence type="ECO:0000313" key="7">
    <source>
        <dbReference type="Proteomes" id="UP000093501"/>
    </source>
</evidence>
<keyword evidence="7" id="KW-1185">Reference proteome</keyword>
<gene>
    <name evidence="6" type="ORF">BCR15_10650</name>
</gene>
<comment type="similarity">
    <text evidence="1">Belongs to the SorC transcriptional regulatory family.</text>
</comment>
<evidence type="ECO:0000256" key="4">
    <source>
        <dbReference type="ARBA" id="ARBA00023163"/>
    </source>
</evidence>
<feature type="domain" description="Sugar-binding" evidence="5">
    <location>
        <begin position="70"/>
        <end position="312"/>
    </location>
</feature>
<name>A0A1C0AGW3_9ACTN</name>